<feature type="compositionally biased region" description="Acidic residues" evidence="2">
    <location>
        <begin position="338"/>
        <end position="348"/>
    </location>
</feature>
<evidence type="ECO:0000313" key="4">
    <source>
        <dbReference type="Proteomes" id="UP000031443"/>
    </source>
</evidence>
<keyword evidence="3" id="KW-0687">Ribonucleoprotein</keyword>
<dbReference type="GO" id="GO:0003723">
    <property type="term" value="F:RNA binding"/>
    <property type="evidence" value="ECO:0007669"/>
    <property type="project" value="UniProtKB-KW"/>
</dbReference>
<dbReference type="GO" id="GO:1990904">
    <property type="term" value="C:ribonucleoprotein complex"/>
    <property type="evidence" value="ECO:0007669"/>
    <property type="project" value="UniProtKB-KW"/>
</dbReference>
<dbReference type="AlphaFoldDB" id="M7BNF4"/>
<protein>
    <submittedName>
        <fullName evidence="3">Heterogeneous nuclear ribonucleoprotein C-like 1</fullName>
    </submittedName>
</protein>
<dbReference type="Gene3D" id="1.10.287.3160">
    <property type="match status" value="1"/>
</dbReference>
<organism evidence="3 4">
    <name type="scientific">Chelonia mydas</name>
    <name type="common">Green sea-turtle</name>
    <name type="synonym">Chelonia agassizi</name>
    <dbReference type="NCBI Taxonomy" id="8469"/>
    <lineage>
        <taxon>Eukaryota</taxon>
        <taxon>Metazoa</taxon>
        <taxon>Chordata</taxon>
        <taxon>Craniata</taxon>
        <taxon>Vertebrata</taxon>
        <taxon>Euteleostomi</taxon>
        <taxon>Archelosauria</taxon>
        <taxon>Testudinata</taxon>
        <taxon>Testudines</taxon>
        <taxon>Cryptodira</taxon>
        <taxon>Durocryptodira</taxon>
        <taxon>Americhelydia</taxon>
        <taxon>Chelonioidea</taxon>
        <taxon>Cheloniidae</taxon>
        <taxon>Chelonia</taxon>
    </lineage>
</organism>
<dbReference type="InterPro" id="IPR051186">
    <property type="entry name" value="RRM_HNRPC/RALY_subfam"/>
</dbReference>
<name>M7BNF4_CHEMY</name>
<dbReference type="GO" id="GO:0005634">
    <property type="term" value="C:nucleus"/>
    <property type="evidence" value="ECO:0007669"/>
    <property type="project" value="TreeGrafter"/>
</dbReference>
<dbReference type="EMBL" id="KB554237">
    <property type="protein sequence ID" value="EMP29722.1"/>
    <property type="molecule type" value="Genomic_DNA"/>
</dbReference>
<evidence type="ECO:0000256" key="2">
    <source>
        <dbReference type="SAM" id="MobiDB-lite"/>
    </source>
</evidence>
<feature type="compositionally biased region" description="Basic and acidic residues" evidence="2">
    <location>
        <begin position="278"/>
        <end position="299"/>
    </location>
</feature>
<keyword evidence="1" id="KW-0694">RNA-binding</keyword>
<feature type="region of interest" description="Disordered" evidence="2">
    <location>
        <begin position="227"/>
        <end position="246"/>
    </location>
</feature>
<keyword evidence="4" id="KW-1185">Reference proteome</keyword>
<evidence type="ECO:0000256" key="1">
    <source>
        <dbReference type="ARBA" id="ARBA00022884"/>
    </source>
</evidence>
<dbReference type="PANTHER" id="PTHR13968:SF3">
    <property type="entry name" value="HETEROGENEOUS NUCLEAR RIBONUCLEOPROTEINS C1_C2"/>
    <property type="match status" value="1"/>
</dbReference>
<evidence type="ECO:0000313" key="3">
    <source>
        <dbReference type="EMBL" id="EMP29722.1"/>
    </source>
</evidence>
<feature type="region of interest" description="Disordered" evidence="2">
    <location>
        <begin position="278"/>
        <end position="358"/>
    </location>
</feature>
<dbReference type="STRING" id="8469.M7BNF4"/>
<reference evidence="4" key="1">
    <citation type="journal article" date="2013" name="Nat. Genet.">
        <title>The draft genomes of soft-shell turtle and green sea turtle yield insights into the development and evolution of the turtle-specific body plan.</title>
        <authorList>
            <person name="Wang Z."/>
            <person name="Pascual-Anaya J."/>
            <person name="Zadissa A."/>
            <person name="Li W."/>
            <person name="Niimura Y."/>
            <person name="Huang Z."/>
            <person name="Li C."/>
            <person name="White S."/>
            <person name="Xiong Z."/>
            <person name="Fang D."/>
            <person name="Wang B."/>
            <person name="Ming Y."/>
            <person name="Chen Y."/>
            <person name="Zheng Y."/>
            <person name="Kuraku S."/>
            <person name="Pignatelli M."/>
            <person name="Herrero J."/>
            <person name="Beal K."/>
            <person name="Nozawa M."/>
            <person name="Li Q."/>
            <person name="Wang J."/>
            <person name="Zhang H."/>
            <person name="Yu L."/>
            <person name="Shigenobu S."/>
            <person name="Wang J."/>
            <person name="Liu J."/>
            <person name="Flicek P."/>
            <person name="Searle S."/>
            <person name="Wang J."/>
            <person name="Kuratani S."/>
            <person name="Yin Y."/>
            <person name="Aken B."/>
            <person name="Zhang G."/>
            <person name="Irie N."/>
        </authorList>
    </citation>
    <scope>NUCLEOTIDE SEQUENCE [LARGE SCALE GENOMIC DNA]</scope>
</reference>
<proteinExistence type="predicted"/>
<accession>M7BNF4</accession>
<dbReference type="Proteomes" id="UP000031443">
    <property type="component" value="Unassembled WGS sequence"/>
</dbReference>
<gene>
    <name evidence="3" type="ORF">UY3_13180</name>
</gene>
<dbReference type="PANTHER" id="PTHR13968">
    <property type="entry name" value="HETEROGENEOUS NUCLEAR RIBONUCLEOPROTEIN"/>
    <property type="match status" value="1"/>
</dbReference>
<sequence length="430" mass="47171">MWQTPVSIPLTCKQADKKYYVLAKGTEFLFSHLPPSSIIVDAVNSRSCQYQFKSTPYGQDGKCLDLFGRETYSSATLQCLVANYQVLLAKYDYQNYVKLGSFIDQLLDSHKDQFMAIINKGQLVAKKSLQSALDAARMAACSSSTAMIMRRASWLQLSASLKRSKICPLHLMVIPTLCKQRNLTNSNCDLDYELYRDDFPYRVYEYQKIPPLINRIPVKTRRAHVGAGGKSSLIPHPGPRGSGNAALGRTKLRAEELHSIKGELSQIKAQVDSLLESLDRMDQRRERLPGERGSKEGEKKKKAQASEEPSYPVGDSLREPQGKETPAADAQSDLRDIDSEEESTDTEETGARCSGVAPGAGVINVDAGVSVTSAVLSASMPVPVGSVRSDPGHTGMAKEQRTRLKPAVTMCCSVTVVKFVAVNPVSKAKF</sequence>